<reference evidence="3" key="1">
    <citation type="submission" date="2022-11" db="UniProtKB">
        <authorList>
            <consortium name="WormBaseParasite"/>
        </authorList>
    </citation>
    <scope>IDENTIFICATION</scope>
</reference>
<keyword evidence="2" id="KW-1185">Reference proteome</keyword>
<evidence type="ECO:0000256" key="1">
    <source>
        <dbReference type="SAM" id="MobiDB-lite"/>
    </source>
</evidence>
<feature type="region of interest" description="Disordered" evidence="1">
    <location>
        <begin position="1"/>
        <end position="20"/>
    </location>
</feature>
<proteinExistence type="predicted"/>
<evidence type="ECO:0000313" key="2">
    <source>
        <dbReference type="Proteomes" id="UP000887565"/>
    </source>
</evidence>
<dbReference type="WBParaSite" id="nRc.2.0.1.t13458-RA">
    <property type="protein sequence ID" value="nRc.2.0.1.t13458-RA"/>
    <property type="gene ID" value="nRc.2.0.1.g13458"/>
</dbReference>
<organism evidence="2 3">
    <name type="scientific">Romanomermis culicivorax</name>
    <name type="common">Nematode worm</name>
    <dbReference type="NCBI Taxonomy" id="13658"/>
    <lineage>
        <taxon>Eukaryota</taxon>
        <taxon>Metazoa</taxon>
        <taxon>Ecdysozoa</taxon>
        <taxon>Nematoda</taxon>
        <taxon>Enoplea</taxon>
        <taxon>Dorylaimia</taxon>
        <taxon>Mermithida</taxon>
        <taxon>Mermithoidea</taxon>
        <taxon>Mermithidae</taxon>
        <taxon>Romanomermis</taxon>
    </lineage>
</organism>
<name>A0A915IHY8_ROMCU</name>
<dbReference type="OMA" id="CKCKFIN"/>
<evidence type="ECO:0000313" key="3">
    <source>
        <dbReference type="WBParaSite" id="nRc.2.0.1.t13458-RA"/>
    </source>
</evidence>
<sequence>MYKTKRQGEKVNENQETEIRKKTKNTDNLCLARALVLAKARIDKDPHLDTIKRGESSRKTLQQELAKKLQKDVGLEHFDQACRLDEVQKFQDYLTPDYQIKIYSKDHYNGLIYKGPKAEKILHLFLHDHHFDIITKVPAFLGKSYYCDICDKGYSNSEDHCRIKQGCLGC</sequence>
<accession>A0A915IHY8</accession>
<dbReference type="AlphaFoldDB" id="A0A915IHY8"/>
<protein>
    <submittedName>
        <fullName evidence="3">Uncharacterized protein</fullName>
    </submittedName>
</protein>
<dbReference type="Proteomes" id="UP000887565">
    <property type="component" value="Unplaced"/>
</dbReference>